<feature type="domain" description="VOC" evidence="1">
    <location>
        <begin position="6"/>
        <end position="127"/>
    </location>
</feature>
<dbReference type="PANTHER" id="PTHR36503">
    <property type="entry name" value="BLR2520 PROTEIN"/>
    <property type="match status" value="1"/>
</dbReference>
<dbReference type="EMBL" id="LODU01000012">
    <property type="protein sequence ID" value="POH34549.1"/>
    <property type="molecule type" value="Genomic_DNA"/>
</dbReference>
<name>A0A2S3YSD1_9HYPH</name>
<protein>
    <submittedName>
        <fullName evidence="2">Glyoxalase</fullName>
    </submittedName>
</protein>
<dbReference type="PROSITE" id="PS51819">
    <property type="entry name" value="VOC"/>
    <property type="match status" value="1"/>
</dbReference>
<sequence length="143" mass="15496">MSLFVALEVVTLFVDDLGEAKAFYRKAFEPEIVYQDDVSCVLKFEGAMINLLHASQAPELIEPLPVASASSGARILLTIRVADVDAACASLEGRGVRLLNGPIDRPWGRRTAAFADPSGHVWEIAQELASTQEPFDPPCNSPQ</sequence>
<evidence type="ECO:0000313" key="2">
    <source>
        <dbReference type="EMBL" id="POH34549.1"/>
    </source>
</evidence>
<gene>
    <name evidence="2" type="ORF">ATY31_08890</name>
</gene>
<dbReference type="SUPFAM" id="SSF54593">
    <property type="entry name" value="Glyoxalase/Bleomycin resistance protein/Dihydroxybiphenyl dioxygenase"/>
    <property type="match status" value="1"/>
</dbReference>
<dbReference type="InterPro" id="IPR037523">
    <property type="entry name" value="VOC_core"/>
</dbReference>
<dbReference type="RefSeq" id="WP_097524669.1">
    <property type="nucleotide sequence ID" value="NZ_LODU01000012.1"/>
</dbReference>
<organism evidence="2 3">
    <name type="scientific">Sinorhizobium americanum</name>
    <dbReference type="NCBI Taxonomy" id="194963"/>
    <lineage>
        <taxon>Bacteria</taxon>
        <taxon>Pseudomonadati</taxon>
        <taxon>Pseudomonadota</taxon>
        <taxon>Alphaproteobacteria</taxon>
        <taxon>Hyphomicrobiales</taxon>
        <taxon>Rhizobiaceae</taxon>
        <taxon>Sinorhizobium/Ensifer group</taxon>
        <taxon>Sinorhizobium</taxon>
    </lineage>
</organism>
<dbReference type="InterPro" id="IPR029068">
    <property type="entry name" value="Glyas_Bleomycin-R_OHBP_Dase"/>
</dbReference>
<comment type="caution">
    <text evidence="2">The sequence shown here is derived from an EMBL/GenBank/DDBJ whole genome shotgun (WGS) entry which is preliminary data.</text>
</comment>
<reference evidence="2 3" key="1">
    <citation type="journal article" date="2014" name="Syst. Appl. Microbiol.">
        <title>Microsymbionts of Phaseolus vulgaris in acid and alkaline soils of Mexico.</title>
        <authorList>
            <person name="Verastegui-Valdes M.M."/>
            <person name="Zhang Y.J."/>
            <person name="Rivera-Orduna F.N."/>
            <person name="Cheng H.P."/>
            <person name="Sui X.H."/>
            <person name="Wang E.T."/>
        </authorList>
    </citation>
    <scope>NUCLEOTIDE SEQUENCE [LARGE SCALE GENOMIC DNA]</scope>
    <source>
        <strain evidence="2 3">FG01</strain>
    </source>
</reference>
<dbReference type="Gene3D" id="3.10.180.10">
    <property type="entry name" value="2,3-Dihydroxybiphenyl 1,2-Dioxygenase, domain 1"/>
    <property type="match status" value="1"/>
</dbReference>
<accession>A0A2S3YSD1</accession>
<dbReference type="Pfam" id="PF00903">
    <property type="entry name" value="Glyoxalase"/>
    <property type="match status" value="1"/>
</dbReference>
<dbReference type="AlphaFoldDB" id="A0A2S3YSD1"/>
<dbReference type="PANTHER" id="PTHR36503:SF1">
    <property type="entry name" value="BLR2520 PROTEIN"/>
    <property type="match status" value="1"/>
</dbReference>
<evidence type="ECO:0000313" key="3">
    <source>
        <dbReference type="Proteomes" id="UP000237511"/>
    </source>
</evidence>
<dbReference type="InterPro" id="IPR004360">
    <property type="entry name" value="Glyas_Fos-R_dOase_dom"/>
</dbReference>
<dbReference type="Proteomes" id="UP000237511">
    <property type="component" value="Unassembled WGS sequence"/>
</dbReference>
<evidence type="ECO:0000259" key="1">
    <source>
        <dbReference type="PROSITE" id="PS51819"/>
    </source>
</evidence>
<proteinExistence type="predicted"/>